<accession>A0ABR7Z3W7</accession>
<keyword evidence="2" id="KW-1185">Reference proteome</keyword>
<dbReference type="Proteomes" id="UP000805841">
    <property type="component" value="Unassembled WGS sequence"/>
</dbReference>
<dbReference type="RefSeq" id="WP_190422268.1">
    <property type="nucleotide sequence ID" value="NZ_JAAOCA010000019.1"/>
</dbReference>
<dbReference type="EMBL" id="JAAOCA010000019">
    <property type="protein sequence ID" value="MBD1600165.1"/>
    <property type="molecule type" value="Genomic_DNA"/>
</dbReference>
<reference evidence="1 2" key="1">
    <citation type="journal article" date="2020" name="Insects">
        <title>Bacteria Belonging to Pseudomonas typographi sp. nov. from the Bark Beetle Ips typographus Have Genomic Potential to Aid in the Host Ecology.</title>
        <authorList>
            <person name="Peral-Aranega E."/>
            <person name="Saati-Santamaria Z."/>
            <person name="Kolarik M."/>
            <person name="Rivas R."/>
            <person name="Garcia-Fraile P."/>
        </authorList>
    </citation>
    <scope>NUCLEOTIDE SEQUENCE [LARGE SCALE GENOMIC DNA]</scope>
    <source>
        <strain evidence="1 2">CA3A</strain>
    </source>
</reference>
<proteinExistence type="predicted"/>
<gene>
    <name evidence="1" type="ORF">HAQ05_15825</name>
</gene>
<evidence type="ECO:0000313" key="2">
    <source>
        <dbReference type="Proteomes" id="UP000805841"/>
    </source>
</evidence>
<protein>
    <submittedName>
        <fullName evidence="1">Uncharacterized protein</fullName>
    </submittedName>
</protein>
<comment type="caution">
    <text evidence="1">The sequence shown here is derived from an EMBL/GenBank/DDBJ whole genome shotgun (WGS) entry which is preliminary data.</text>
</comment>
<evidence type="ECO:0000313" key="1">
    <source>
        <dbReference type="EMBL" id="MBD1600165.1"/>
    </source>
</evidence>
<name>A0ABR7Z3W7_9PSED</name>
<organism evidence="1 2">
    <name type="scientific">Pseudomonas typographi</name>
    <dbReference type="NCBI Taxonomy" id="2715964"/>
    <lineage>
        <taxon>Bacteria</taxon>
        <taxon>Pseudomonadati</taxon>
        <taxon>Pseudomonadota</taxon>
        <taxon>Gammaproteobacteria</taxon>
        <taxon>Pseudomonadales</taxon>
        <taxon>Pseudomonadaceae</taxon>
        <taxon>Pseudomonas</taxon>
    </lineage>
</organism>
<sequence>MDLTLSEHELPGADLRGALELWITGPTGPRQPLTEAGQFCLWRGRPMVSHDMLSEGTHEQNVRRVWLRLEHPQDPARLGWAEAQVRQRVQAQGLEGEFYPTQA</sequence>